<sequence length="265" mass="31463">MNNMKQFNQPSWKCRKCIYYLLHWKGNVSQTNDNNLFTNYSNDRKRCNSNSFPDILNLQLFNPSLNAFYNKTIDIVFKLIKMYYVILLQFSFVMVMGYEIKGTSSSSIDNFKIKATETFREAKTVAKGYGHQAFFFIQMFFMCIIFNTNKEECAHRYITFPIVFFFIVILCSIIYSMLARYFRRRRAAKKKKKKERTEQHGEQLLQMSQDSDFTEMNDVNRMQSLTFQGQLQQSQEEEESENSSNSEHTHWNSESLHLGYNTVPD</sequence>
<feature type="region of interest" description="Disordered" evidence="1">
    <location>
        <begin position="227"/>
        <end position="265"/>
    </location>
</feature>
<feature type="transmembrane region" description="Helical" evidence="2">
    <location>
        <begin position="160"/>
        <end position="182"/>
    </location>
</feature>
<name>A0A8S4HDV1_PLAVI</name>
<gene>
    <name evidence="3" type="ORF">PVW1_090007000</name>
</gene>
<evidence type="ECO:0000313" key="4">
    <source>
        <dbReference type="Proteomes" id="UP000779233"/>
    </source>
</evidence>
<evidence type="ECO:0000256" key="2">
    <source>
        <dbReference type="SAM" id="Phobius"/>
    </source>
</evidence>
<protein>
    <submittedName>
        <fullName evidence="3">(malaria parasite P. vivax) hypothetical protein</fullName>
    </submittedName>
</protein>
<dbReference type="AlphaFoldDB" id="A0A8S4HDV1"/>
<keyword evidence="2" id="KW-1133">Transmembrane helix</keyword>
<accession>A0A8S4HDV1</accession>
<feature type="transmembrane region" description="Helical" evidence="2">
    <location>
        <begin position="82"/>
        <end position="100"/>
    </location>
</feature>
<comment type="caution">
    <text evidence="3">The sequence shown here is derived from an EMBL/GenBank/DDBJ whole genome shotgun (WGS) entry which is preliminary data.</text>
</comment>
<keyword evidence="2" id="KW-0812">Transmembrane</keyword>
<organism evidence="3 4">
    <name type="scientific">Plasmodium vivax</name>
    <name type="common">malaria parasite P. vivax</name>
    <dbReference type="NCBI Taxonomy" id="5855"/>
    <lineage>
        <taxon>Eukaryota</taxon>
        <taxon>Sar</taxon>
        <taxon>Alveolata</taxon>
        <taxon>Apicomplexa</taxon>
        <taxon>Aconoidasida</taxon>
        <taxon>Haemosporida</taxon>
        <taxon>Plasmodiidae</taxon>
        <taxon>Plasmodium</taxon>
        <taxon>Plasmodium (Plasmodium)</taxon>
    </lineage>
</organism>
<evidence type="ECO:0000256" key="1">
    <source>
        <dbReference type="SAM" id="MobiDB-lite"/>
    </source>
</evidence>
<dbReference type="VEuPathDB" id="PlasmoDB:PVPAM_090006700"/>
<dbReference type="EMBL" id="CAJZCX010000007">
    <property type="protein sequence ID" value="CAG9476509.1"/>
    <property type="molecule type" value="Genomic_DNA"/>
</dbReference>
<keyword evidence="2" id="KW-0472">Membrane</keyword>
<evidence type="ECO:0000313" key="3">
    <source>
        <dbReference type="EMBL" id="CAG9476509.1"/>
    </source>
</evidence>
<proteinExistence type="predicted"/>
<reference evidence="3" key="1">
    <citation type="submission" date="2021-09" db="EMBL/GenBank/DDBJ databases">
        <authorList>
            <consortium name="Pathogen Informatics"/>
        </authorList>
    </citation>
    <scope>NUCLEOTIDE SEQUENCE</scope>
    <source>
        <strain evidence="3">PvW1</strain>
    </source>
</reference>
<dbReference type="Proteomes" id="UP000779233">
    <property type="component" value="Unassembled WGS sequence"/>
</dbReference>